<dbReference type="AlphaFoldDB" id="A0A512N8P7"/>
<dbReference type="InterPro" id="IPR036380">
    <property type="entry name" value="Isochorismatase-like_sf"/>
</dbReference>
<comment type="caution">
    <text evidence="3">The sequence shown here is derived from an EMBL/GenBank/DDBJ whole genome shotgun (WGS) entry which is preliminary data.</text>
</comment>
<evidence type="ECO:0000313" key="4">
    <source>
        <dbReference type="Proteomes" id="UP000321058"/>
    </source>
</evidence>
<evidence type="ECO:0000259" key="2">
    <source>
        <dbReference type="Pfam" id="PF00857"/>
    </source>
</evidence>
<dbReference type="EMBL" id="BKAJ01000037">
    <property type="protein sequence ID" value="GEP55366.1"/>
    <property type="molecule type" value="Genomic_DNA"/>
</dbReference>
<evidence type="ECO:0000256" key="1">
    <source>
        <dbReference type="ARBA" id="ARBA00022801"/>
    </source>
</evidence>
<dbReference type="PANTHER" id="PTHR43540:SF6">
    <property type="entry name" value="ISOCHORISMATASE-LIKE DOMAIN-CONTAINING PROTEIN"/>
    <property type="match status" value="1"/>
</dbReference>
<dbReference type="InterPro" id="IPR000868">
    <property type="entry name" value="Isochorismatase-like_dom"/>
</dbReference>
<dbReference type="SUPFAM" id="SSF52499">
    <property type="entry name" value="Isochorismatase-like hydrolases"/>
    <property type="match status" value="1"/>
</dbReference>
<dbReference type="Gene3D" id="3.40.50.850">
    <property type="entry name" value="Isochorismatase-like"/>
    <property type="match status" value="1"/>
</dbReference>
<protein>
    <submittedName>
        <fullName evidence="3">Isochorismatase</fullName>
    </submittedName>
</protein>
<evidence type="ECO:0000313" key="3">
    <source>
        <dbReference type="EMBL" id="GEP55366.1"/>
    </source>
</evidence>
<keyword evidence="4" id="KW-1185">Reference proteome</keyword>
<organism evidence="3 4">
    <name type="scientific">Reyranella soli</name>
    <dbReference type="NCBI Taxonomy" id="1230389"/>
    <lineage>
        <taxon>Bacteria</taxon>
        <taxon>Pseudomonadati</taxon>
        <taxon>Pseudomonadota</taxon>
        <taxon>Alphaproteobacteria</taxon>
        <taxon>Hyphomicrobiales</taxon>
        <taxon>Reyranellaceae</taxon>
        <taxon>Reyranella</taxon>
    </lineage>
</organism>
<proteinExistence type="predicted"/>
<name>A0A512N8P7_9HYPH</name>
<dbReference type="InterPro" id="IPR050272">
    <property type="entry name" value="Isochorismatase-like_hydrls"/>
</dbReference>
<gene>
    <name evidence="3" type="ORF">RSO01_25320</name>
</gene>
<dbReference type="OrthoDB" id="9791276at2"/>
<dbReference type="Pfam" id="PF00857">
    <property type="entry name" value="Isochorismatase"/>
    <property type="match status" value="1"/>
</dbReference>
<feature type="domain" description="Isochorismatase-like" evidence="2">
    <location>
        <begin position="5"/>
        <end position="141"/>
    </location>
</feature>
<dbReference type="PANTHER" id="PTHR43540">
    <property type="entry name" value="PEROXYUREIDOACRYLATE/UREIDOACRYLATE AMIDOHYDROLASE-RELATED"/>
    <property type="match status" value="1"/>
</dbReference>
<keyword evidence="1" id="KW-0378">Hydrolase</keyword>
<reference evidence="3 4" key="1">
    <citation type="submission" date="2019-07" db="EMBL/GenBank/DDBJ databases">
        <title>Whole genome shotgun sequence of Reyranella soli NBRC 108950.</title>
        <authorList>
            <person name="Hosoyama A."/>
            <person name="Uohara A."/>
            <person name="Ohji S."/>
            <person name="Ichikawa N."/>
        </authorList>
    </citation>
    <scope>NUCLEOTIDE SEQUENCE [LARGE SCALE GENOMIC DNA]</scope>
    <source>
        <strain evidence="3 4">NBRC 108950</strain>
    </source>
</reference>
<sequence>MPRDALVVVDMQVGLLDGLPKHDLADVVRRINAVAAFVRGQGGTVVWIRHCGKAGDGFARHEPGWAFLPELDRQPADLEIEKTLNDAFAGTALHETLQRLATECVVIAGWATDSCVDSTLRSAVSRDYHVVAVSDAHTLSDRPHLEAPAVIRHHNWVWSDLLTNRSIRVVTTDELLADQR</sequence>
<accession>A0A512N8P7</accession>
<dbReference type="RefSeq" id="WP_147149453.1">
    <property type="nucleotide sequence ID" value="NZ_BKAJ01000037.1"/>
</dbReference>
<dbReference type="Proteomes" id="UP000321058">
    <property type="component" value="Unassembled WGS sequence"/>
</dbReference>
<dbReference type="GO" id="GO:0016787">
    <property type="term" value="F:hydrolase activity"/>
    <property type="evidence" value="ECO:0007669"/>
    <property type="project" value="UniProtKB-KW"/>
</dbReference>